<evidence type="ECO:0000313" key="8">
    <source>
        <dbReference type="EMBL" id="PDH33179.1"/>
    </source>
</evidence>
<evidence type="ECO:0000313" key="9">
    <source>
        <dbReference type="Proteomes" id="UP000219329"/>
    </source>
</evidence>
<reference evidence="8 9" key="1">
    <citation type="submission" date="2017-08" db="EMBL/GenBank/DDBJ databases">
        <title>Fine stratification of microbial communities through a metagenomic profile of the photic zone.</title>
        <authorList>
            <person name="Haro-Moreno J.M."/>
            <person name="Lopez-Perez M."/>
            <person name="De La Torre J."/>
            <person name="Picazo A."/>
            <person name="Camacho A."/>
            <person name="Rodriguez-Valera F."/>
        </authorList>
    </citation>
    <scope>NUCLEOTIDE SEQUENCE [LARGE SCALE GENOMIC DNA]</scope>
    <source>
        <strain evidence="8">MED-G28</strain>
    </source>
</reference>
<keyword evidence="6" id="KW-0560">Oxidoreductase</keyword>
<dbReference type="PANTHER" id="PTHR43098:SF3">
    <property type="entry name" value="L-ORNITHINE N(5)-MONOOXYGENASE-RELATED"/>
    <property type="match status" value="1"/>
</dbReference>
<comment type="cofactor">
    <cofactor evidence="1">
        <name>FAD</name>
        <dbReference type="ChEBI" id="CHEBI:57692"/>
    </cofactor>
</comment>
<evidence type="ECO:0000256" key="1">
    <source>
        <dbReference type="ARBA" id="ARBA00001974"/>
    </source>
</evidence>
<organism evidence="8 9">
    <name type="scientific">OM182 bacterium MED-G28</name>
    <dbReference type="NCBI Taxonomy" id="1986256"/>
    <lineage>
        <taxon>Bacteria</taxon>
        <taxon>Pseudomonadati</taxon>
        <taxon>Pseudomonadota</taxon>
        <taxon>Gammaproteobacteria</taxon>
        <taxon>OMG group</taxon>
        <taxon>OM182 clade</taxon>
    </lineage>
</organism>
<dbReference type="GO" id="GO:0004497">
    <property type="term" value="F:monooxygenase activity"/>
    <property type="evidence" value="ECO:0007669"/>
    <property type="project" value="UniProtKB-KW"/>
</dbReference>
<dbReference type="PANTHER" id="PTHR43098">
    <property type="entry name" value="L-ORNITHINE N(5)-MONOOXYGENASE-RELATED"/>
    <property type="match status" value="1"/>
</dbReference>
<dbReference type="Proteomes" id="UP000219329">
    <property type="component" value="Unassembled WGS sequence"/>
</dbReference>
<dbReference type="Gene3D" id="3.50.50.60">
    <property type="entry name" value="FAD/NAD(P)-binding domain"/>
    <property type="match status" value="2"/>
</dbReference>
<keyword evidence="7 8" id="KW-0503">Monooxygenase</keyword>
<dbReference type="EMBL" id="NTJZ01000010">
    <property type="protein sequence ID" value="PDH33179.1"/>
    <property type="molecule type" value="Genomic_DNA"/>
</dbReference>
<dbReference type="AlphaFoldDB" id="A0A2A5W9K8"/>
<comment type="similarity">
    <text evidence="2">Belongs to the FAD-binding monooxygenase family.</text>
</comment>
<dbReference type="Pfam" id="PF13738">
    <property type="entry name" value="Pyr_redox_3"/>
    <property type="match status" value="1"/>
</dbReference>
<evidence type="ECO:0000256" key="7">
    <source>
        <dbReference type="ARBA" id="ARBA00023033"/>
    </source>
</evidence>
<keyword evidence="3" id="KW-0285">Flavoprotein</keyword>
<evidence type="ECO:0000256" key="3">
    <source>
        <dbReference type="ARBA" id="ARBA00022630"/>
    </source>
</evidence>
<name>A0A2A5W9K8_9GAMM</name>
<evidence type="ECO:0000256" key="5">
    <source>
        <dbReference type="ARBA" id="ARBA00022857"/>
    </source>
</evidence>
<protein>
    <submittedName>
        <fullName evidence="8">Cyclohexanone monooxygenase</fullName>
    </submittedName>
</protein>
<dbReference type="InterPro" id="IPR050775">
    <property type="entry name" value="FAD-binding_Monooxygenases"/>
</dbReference>
<proteinExistence type="inferred from homology"/>
<dbReference type="SUPFAM" id="SSF51905">
    <property type="entry name" value="FAD/NAD(P)-binding domain"/>
    <property type="match status" value="2"/>
</dbReference>
<keyword evidence="4" id="KW-0274">FAD</keyword>
<dbReference type="InterPro" id="IPR036188">
    <property type="entry name" value="FAD/NAD-bd_sf"/>
</dbReference>
<keyword evidence="5" id="KW-0521">NADP</keyword>
<evidence type="ECO:0000256" key="6">
    <source>
        <dbReference type="ARBA" id="ARBA00023002"/>
    </source>
</evidence>
<sequence>MNAERSIDIVIVGAGFAGMYALYKMRRLGFDVQVYEAGGGVGGTWYWNRYPGARCDVNSLEYSYQFSDDLQQEWNWSEKYSSQPEILDYANHVADRFDLRDSIQFNTRIASLQFDESSKLWLGETEQGEYFFAHYCIMATGCLSKHNIPDFKGLENYSGELLHTGQWPHGEVNFSGKSVGIIGTGSSAIQSIPIIAQQARKLTVFQRTASFSIPAHNAAMDKAYEREIKANYAAFREQNAQRYAALNNKPNPASALEMSESDRETIYEQRWLEGGLPFLASFNDLGINATANATAADFVHRKIKQIVTDPKVAAMLCPETVMGCKRLCVDTNYYATFNQDNVELVDVNASAIESITKTGLKTTNTEYKFDSLILATGFDAMTGALLSIDIKGPSNQTLKDHWRDGPTNFLGLSINGFPNLFMITGPGSPSVLANMIVAIEQHVDFIADLLVSMRGANQMRVEASLEAELSWVKTVNRIADQTLYPRGCKSWYSGSNIPGKPRVFMPYLGYPSYVDKCNKIAAEGYRGFDFA</sequence>
<dbReference type="PRINTS" id="PR00411">
    <property type="entry name" value="PNDRDTASEI"/>
</dbReference>
<accession>A0A2A5W9K8</accession>
<evidence type="ECO:0000256" key="2">
    <source>
        <dbReference type="ARBA" id="ARBA00010139"/>
    </source>
</evidence>
<gene>
    <name evidence="8" type="ORF">CNF02_09525</name>
</gene>
<evidence type="ECO:0000256" key="4">
    <source>
        <dbReference type="ARBA" id="ARBA00022827"/>
    </source>
</evidence>
<comment type="caution">
    <text evidence="8">The sequence shown here is derived from an EMBL/GenBank/DDBJ whole genome shotgun (WGS) entry which is preliminary data.</text>
</comment>